<dbReference type="NCBIfam" id="TIGR00254">
    <property type="entry name" value="GGDEF"/>
    <property type="match status" value="1"/>
</dbReference>
<dbReference type="GO" id="GO:0043709">
    <property type="term" value="P:cell adhesion involved in single-species biofilm formation"/>
    <property type="evidence" value="ECO:0007669"/>
    <property type="project" value="TreeGrafter"/>
</dbReference>
<dbReference type="Pfam" id="PF00990">
    <property type="entry name" value="GGDEF"/>
    <property type="match status" value="1"/>
</dbReference>
<evidence type="ECO:0000256" key="1">
    <source>
        <dbReference type="SAM" id="Phobius"/>
    </source>
</evidence>
<keyword evidence="1" id="KW-0812">Transmembrane</keyword>
<dbReference type="Gene3D" id="3.30.70.270">
    <property type="match status" value="1"/>
</dbReference>
<dbReference type="InterPro" id="IPR050469">
    <property type="entry name" value="Diguanylate_Cyclase"/>
</dbReference>
<dbReference type="InterPro" id="IPR043128">
    <property type="entry name" value="Rev_trsase/Diguanyl_cyclase"/>
</dbReference>
<feature type="transmembrane region" description="Helical" evidence="1">
    <location>
        <begin position="178"/>
        <end position="195"/>
    </location>
</feature>
<dbReference type="Proteomes" id="UP000823842">
    <property type="component" value="Unassembled WGS sequence"/>
</dbReference>
<sequence>MRAKEKRTGMTEEQEKLFHAHTKKKLEKYFWAAVIFVLLFQVYNILYALYYTDFRLDTQASRVYMCLYIAISAACIAAIGFGCMLSVGKKVSYNKMCLNLYTAFGCVLILWSVCMTIYDQRVSDNLSIYMTSAIYVAGLIYMKPQASVPLFIFCQAFLLKGFSWTAQQGMADNYGKTVNTIGITLVAMFISLYRYSNMRQEFLYYLDMELKNKEILAQSEKLSYMARHDALTGLWNRNYLMEWTEQLFRSNKKQRAAAFMIDIDFFKQYNDVYGHTAGDECLQKVALAMKNLRGGGILFRFGGEEFLYMFLDPKEEGGLFAEELRRCVEGLRLKAANPKSYVTVSVGFAEGSMDTEEEYRTLLRKADEALYCAKSSGRNRSIGYERTGFLREKARMERNRESAADIEKEK</sequence>
<organism evidence="3 4">
    <name type="scientific">Candidatus Blautia faecavium</name>
    <dbReference type="NCBI Taxonomy" id="2838487"/>
    <lineage>
        <taxon>Bacteria</taxon>
        <taxon>Bacillati</taxon>
        <taxon>Bacillota</taxon>
        <taxon>Clostridia</taxon>
        <taxon>Lachnospirales</taxon>
        <taxon>Lachnospiraceae</taxon>
        <taxon>Blautia</taxon>
    </lineage>
</organism>
<name>A0A9D2LU90_9FIRM</name>
<dbReference type="PANTHER" id="PTHR45138:SF9">
    <property type="entry name" value="DIGUANYLATE CYCLASE DGCM-RELATED"/>
    <property type="match status" value="1"/>
</dbReference>
<gene>
    <name evidence="3" type="ORF">IAA06_11070</name>
</gene>
<dbReference type="PROSITE" id="PS50887">
    <property type="entry name" value="GGDEF"/>
    <property type="match status" value="1"/>
</dbReference>
<dbReference type="SMART" id="SM00267">
    <property type="entry name" value="GGDEF"/>
    <property type="match status" value="1"/>
</dbReference>
<keyword evidence="1" id="KW-0472">Membrane</keyword>
<reference evidence="3" key="1">
    <citation type="journal article" date="2021" name="PeerJ">
        <title>Extensive microbial diversity within the chicken gut microbiome revealed by metagenomics and culture.</title>
        <authorList>
            <person name="Gilroy R."/>
            <person name="Ravi A."/>
            <person name="Getino M."/>
            <person name="Pursley I."/>
            <person name="Horton D.L."/>
            <person name="Alikhan N.F."/>
            <person name="Baker D."/>
            <person name="Gharbi K."/>
            <person name="Hall N."/>
            <person name="Watson M."/>
            <person name="Adriaenssens E.M."/>
            <person name="Foster-Nyarko E."/>
            <person name="Jarju S."/>
            <person name="Secka A."/>
            <person name="Antonio M."/>
            <person name="Oren A."/>
            <person name="Chaudhuri R.R."/>
            <person name="La Ragione R."/>
            <person name="Hildebrand F."/>
            <person name="Pallen M.J."/>
        </authorList>
    </citation>
    <scope>NUCLEOTIDE SEQUENCE</scope>
    <source>
        <strain evidence="3">ChiSjej1B19-5720</strain>
    </source>
</reference>
<dbReference type="FunFam" id="3.30.70.270:FF:000001">
    <property type="entry name" value="Diguanylate cyclase domain protein"/>
    <property type="match status" value="1"/>
</dbReference>
<dbReference type="InterPro" id="IPR029787">
    <property type="entry name" value="Nucleotide_cyclase"/>
</dbReference>
<evidence type="ECO:0000313" key="3">
    <source>
        <dbReference type="EMBL" id="HJB29318.1"/>
    </source>
</evidence>
<protein>
    <submittedName>
        <fullName evidence="3">GGDEF domain-containing protein</fullName>
    </submittedName>
</protein>
<accession>A0A9D2LU90</accession>
<feature type="domain" description="GGDEF" evidence="2">
    <location>
        <begin position="254"/>
        <end position="386"/>
    </location>
</feature>
<reference evidence="3" key="2">
    <citation type="submission" date="2021-04" db="EMBL/GenBank/DDBJ databases">
        <authorList>
            <person name="Gilroy R."/>
        </authorList>
    </citation>
    <scope>NUCLEOTIDE SEQUENCE</scope>
    <source>
        <strain evidence="3">ChiSjej1B19-5720</strain>
    </source>
</reference>
<feature type="transmembrane region" description="Helical" evidence="1">
    <location>
        <begin position="98"/>
        <end position="118"/>
    </location>
</feature>
<dbReference type="InterPro" id="IPR000160">
    <property type="entry name" value="GGDEF_dom"/>
</dbReference>
<evidence type="ECO:0000313" key="4">
    <source>
        <dbReference type="Proteomes" id="UP000823842"/>
    </source>
</evidence>
<dbReference type="EMBL" id="DWYZ01000207">
    <property type="protein sequence ID" value="HJB29318.1"/>
    <property type="molecule type" value="Genomic_DNA"/>
</dbReference>
<evidence type="ECO:0000259" key="2">
    <source>
        <dbReference type="PROSITE" id="PS50887"/>
    </source>
</evidence>
<dbReference type="GO" id="GO:0052621">
    <property type="term" value="F:diguanylate cyclase activity"/>
    <property type="evidence" value="ECO:0007669"/>
    <property type="project" value="TreeGrafter"/>
</dbReference>
<dbReference type="CDD" id="cd01949">
    <property type="entry name" value="GGDEF"/>
    <property type="match status" value="1"/>
</dbReference>
<dbReference type="GO" id="GO:0005886">
    <property type="term" value="C:plasma membrane"/>
    <property type="evidence" value="ECO:0007669"/>
    <property type="project" value="TreeGrafter"/>
</dbReference>
<proteinExistence type="predicted"/>
<dbReference type="GO" id="GO:1902201">
    <property type="term" value="P:negative regulation of bacterial-type flagellum-dependent cell motility"/>
    <property type="evidence" value="ECO:0007669"/>
    <property type="project" value="TreeGrafter"/>
</dbReference>
<feature type="transmembrane region" description="Helical" evidence="1">
    <location>
        <begin position="29"/>
        <end position="50"/>
    </location>
</feature>
<keyword evidence="1" id="KW-1133">Transmembrane helix</keyword>
<dbReference type="PANTHER" id="PTHR45138">
    <property type="entry name" value="REGULATORY COMPONENTS OF SENSORY TRANSDUCTION SYSTEM"/>
    <property type="match status" value="1"/>
</dbReference>
<dbReference type="SUPFAM" id="SSF55073">
    <property type="entry name" value="Nucleotide cyclase"/>
    <property type="match status" value="1"/>
</dbReference>
<comment type="caution">
    <text evidence="3">The sequence shown here is derived from an EMBL/GenBank/DDBJ whole genome shotgun (WGS) entry which is preliminary data.</text>
</comment>
<feature type="transmembrane region" description="Helical" evidence="1">
    <location>
        <begin position="62"/>
        <end position="86"/>
    </location>
</feature>
<dbReference type="AlphaFoldDB" id="A0A9D2LU90"/>